<accession>A0A7W0C800</accession>
<reference evidence="2 3" key="1">
    <citation type="submission" date="2020-07" db="EMBL/GenBank/DDBJ databases">
        <title>Genomic Encyclopedia of Type Strains, Phase IV (KMG-IV): sequencing the most valuable type-strain genomes for metagenomic binning, comparative biology and taxonomic classification.</title>
        <authorList>
            <person name="Goeker M."/>
        </authorList>
    </citation>
    <scope>NUCLEOTIDE SEQUENCE [LARGE SCALE GENOMIC DNA]</scope>
    <source>
        <strain evidence="2 3">DSM 17721</strain>
    </source>
</reference>
<name>A0A7W0C800_9BACT</name>
<proteinExistence type="predicted"/>
<dbReference type="Proteomes" id="UP000525298">
    <property type="component" value="Unassembled WGS sequence"/>
</dbReference>
<evidence type="ECO:0000313" key="3">
    <source>
        <dbReference type="Proteomes" id="UP000525298"/>
    </source>
</evidence>
<organism evidence="2 3">
    <name type="scientific">Desulfosalsimonas propionicica</name>
    <dbReference type="NCBI Taxonomy" id="332175"/>
    <lineage>
        <taxon>Bacteria</taxon>
        <taxon>Pseudomonadati</taxon>
        <taxon>Thermodesulfobacteriota</taxon>
        <taxon>Desulfobacteria</taxon>
        <taxon>Desulfobacterales</taxon>
        <taxon>Desulfosalsimonadaceae</taxon>
        <taxon>Desulfosalsimonas</taxon>
    </lineage>
</organism>
<feature type="coiled-coil region" evidence="1">
    <location>
        <begin position="175"/>
        <end position="202"/>
    </location>
</feature>
<protein>
    <submittedName>
        <fullName evidence="2">Uncharacterized protein</fullName>
    </submittedName>
</protein>
<dbReference type="RefSeq" id="WP_181550511.1">
    <property type="nucleotide sequence ID" value="NZ_JACDUS010000002.1"/>
</dbReference>
<evidence type="ECO:0000256" key="1">
    <source>
        <dbReference type="SAM" id="Coils"/>
    </source>
</evidence>
<dbReference type="EMBL" id="JACDUS010000002">
    <property type="protein sequence ID" value="MBA2880859.1"/>
    <property type="molecule type" value="Genomic_DNA"/>
</dbReference>
<keyword evidence="3" id="KW-1185">Reference proteome</keyword>
<gene>
    <name evidence="2" type="ORF">HNR65_001177</name>
</gene>
<evidence type="ECO:0000313" key="2">
    <source>
        <dbReference type="EMBL" id="MBA2880859.1"/>
    </source>
</evidence>
<dbReference type="AlphaFoldDB" id="A0A7W0C800"/>
<sequence length="238" mass="26031">MRSLISVFKAQDLVLKGIATGVRVKLEPDVKIDIHNPAAGSMRAIAQIRIYQPDPGKKQEESGRICDQLRKKTTGVASIYPFKAVKDTPDVFVYEAIVDLSQSPTYHETVVFGHAGEEQASEESVAGEAASEVPEEFQNPAATAVELLETVDARTFRQALDALDLPRTSNLRLALSRLQRSAIDAEELNDTAKTEAARLTAQADIETLGRIQSLNSPDFLDCLITLLSKNLNEQLMAP</sequence>
<comment type="caution">
    <text evidence="2">The sequence shown here is derived from an EMBL/GenBank/DDBJ whole genome shotgun (WGS) entry which is preliminary data.</text>
</comment>
<keyword evidence="1" id="KW-0175">Coiled coil</keyword>